<keyword evidence="3 8" id="KW-0812">Transmembrane</keyword>
<dbReference type="InterPro" id="IPR052192">
    <property type="entry name" value="Insect_Ionotropic_Sensory_Rcpt"/>
</dbReference>
<organism evidence="9 10">
    <name type="scientific">Orchesella dallaii</name>
    <dbReference type="NCBI Taxonomy" id="48710"/>
    <lineage>
        <taxon>Eukaryota</taxon>
        <taxon>Metazoa</taxon>
        <taxon>Ecdysozoa</taxon>
        <taxon>Arthropoda</taxon>
        <taxon>Hexapoda</taxon>
        <taxon>Collembola</taxon>
        <taxon>Entomobryomorpha</taxon>
        <taxon>Entomobryoidea</taxon>
        <taxon>Orchesellidae</taxon>
        <taxon>Orchesellinae</taxon>
        <taxon>Orchesella</taxon>
    </lineage>
</organism>
<feature type="transmembrane region" description="Helical" evidence="8">
    <location>
        <begin position="559"/>
        <end position="582"/>
    </location>
</feature>
<dbReference type="EMBL" id="CAXLJM020000030">
    <property type="protein sequence ID" value="CAL8098301.1"/>
    <property type="molecule type" value="Genomic_DNA"/>
</dbReference>
<evidence type="ECO:0000256" key="8">
    <source>
        <dbReference type="SAM" id="Phobius"/>
    </source>
</evidence>
<name>A0ABP1QCP9_9HEXA</name>
<keyword evidence="4 8" id="KW-1133">Transmembrane helix</keyword>
<proteinExistence type="predicted"/>
<feature type="transmembrane region" description="Helical" evidence="8">
    <location>
        <begin position="293"/>
        <end position="313"/>
    </location>
</feature>
<keyword evidence="7" id="KW-0325">Glycoprotein</keyword>
<feature type="transmembrane region" description="Helical" evidence="8">
    <location>
        <begin position="248"/>
        <end position="267"/>
    </location>
</feature>
<accession>A0ABP1QCP9</accession>
<dbReference type="Gene3D" id="1.10.287.70">
    <property type="match status" value="1"/>
</dbReference>
<evidence type="ECO:0000256" key="4">
    <source>
        <dbReference type="ARBA" id="ARBA00022989"/>
    </source>
</evidence>
<evidence type="ECO:0000256" key="1">
    <source>
        <dbReference type="ARBA" id="ARBA00004651"/>
    </source>
</evidence>
<keyword evidence="5 8" id="KW-0472">Membrane</keyword>
<protein>
    <submittedName>
        <fullName evidence="9">Uncharacterized protein</fullName>
    </submittedName>
</protein>
<reference evidence="9 10" key="1">
    <citation type="submission" date="2024-08" db="EMBL/GenBank/DDBJ databases">
        <authorList>
            <person name="Cucini C."/>
            <person name="Frati F."/>
        </authorList>
    </citation>
    <scope>NUCLEOTIDE SEQUENCE [LARGE SCALE GENOMIC DNA]</scope>
</reference>
<evidence type="ECO:0000256" key="3">
    <source>
        <dbReference type="ARBA" id="ARBA00022692"/>
    </source>
</evidence>
<evidence type="ECO:0000313" key="9">
    <source>
        <dbReference type="EMBL" id="CAL8098301.1"/>
    </source>
</evidence>
<gene>
    <name evidence="9" type="ORF">ODALV1_LOCUS9889</name>
</gene>
<sequence>MLLNETKLVGRNIPMPFGTLDSDKNIESLMENPPLPTFIFTPFKTTENNLPNEIAAAVKIVTNVCFVFFHYESNTQFITRFTGGKIQKVSRKSSDIKTAISHENSAELFETNGENEPNTIFHNWRKLNVKWNLDISKGQTRISRIAEWKKLCENMRKLYSLVAKKSMGCHNCVKGIIFHRHNCSEMQCELFFGFLLLFAENMIHEGSQPQYVHKYGYDSTGYRFAYFLKFEGKNEMNMLFVFKPVPHIGWLILLSVAVSLAMLMRYLKVCKNSLLAIYQILLEQDVNLKSKSAIGCALAGLWLFACILTRNVYTSTIFSFLTVKPRPHLPNSLEDALENYTHLEILYNPRSDMEIIVERGPIIGSIYVKDDFTILWRRRRPLYSCSLTNDSSFTIFLNEFATSSEISCVAHGSKSGVYFNNWYKPEKRWGDVVLIYNTRKKFDALISIFGNRRRFEEVKNEFNVTTKVYFSPFQSIFSRIVDNDLAALEQSGILQRLRFEYDGFEALWLLKSEMKRASYRRIKGWINPYAAVHQSKSLMSEVARQSIDDLTAATLESVVVAWVLYGAMLVVCFSALVIEFIFV</sequence>
<evidence type="ECO:0000313" key="10">
    <source>
        <dbReference type="Proteomes" id="UP001642540"/>
    </source>
</evidence>
<evidence type="ECO:0000256" key="5">
    <source>
        <dbReference type="ARBA" id="ARBA00023136"/>
    </source>
</evidence>
<dbReference type="PANTHER" id="PTHR42643">
    <property type="entry name" value="IONOTROPIC RECEPTOR 20A-RELATED"/>
    <property type="match status" value="1"/>
</dbReference>
<dbReference type="Proteomes" id="UP001642540">
    <property type="component" value="Unassembled WGS sequence"/>
</dbReference>
<evidence type="ECO:0000256" key="6">
    <source>
        <dbReference type="ARBA" id="ARBA00023170"/>
    </source>
</evidence>
<comment type="subcellular location">
    <subcellularLocation>
        <location evidence="1">Cell membrane</location>
        <topology evidence="1">Multi-pass membrane protein</topology>
    </subcellularLocation>
</comment>
<evidence type="ECO:0000256" key="2">
    <source>
        <dbReference type="ARBA" id="ARBA00022475"/>
    </source>
</evidence>
<keyword evidence="2" id="KW-1003">Cell membrane</keyword>
<evidence type="ECO:0000256" key="7">
    <source>
        <dbReference type="ARBA" id="ARBA00023180"/>
    </source>
</evidence>
<dbReference type="PANTHER" id="PTHR42643:SF24">
    <property type="entry name" value="IONOTROPIC RECEPTOR 60A"/>
    <property type="match status" value="1"/>
</dbReference>
<comment type="caution">
    <text evidence="9">The sequence shown here is derived from an EMBL/GenBank/DDBJ whole genome shotgun (WGS) entry which is preliminary data.</text>
</comment>
<keyword evidence="10" id="KW-1185">Reference proteome</keyword>
<keyword evidence="6" id="KW-0675">Receptor</keyword>